<dbReference type="EMBL" id="QXFZ01001065">
    <property type="protein sequence ID" value="KAE9097819.1"/>
    <property type="molecule type" value="Genomic_DNA"/>
</dbReference>
<dbReference type="EMBL" id="QXGD01001138">
    <property type="protein sequence ID" value="KAE9213705.1"/>
    <property type="molecule type" value="Genomic_DNA"/>
</dbReference>
<sequence length="130" mass="14844">MADGLRIGLVKPYSETPVLNVLQDDSDEELSFDLQSIEGLENADVEWLQEMRRVSQQQGNLDTVVCTKLDRSQRDMRKMTVQNQELGSSATNHLNHRRNMCVLIWEDSLTAHVELTGAFSNQLTFRRAHA</sequence>
<protein>
    <submittedName>
        <fullName evidence="1">Uncharacterized protein</fullName>
    </submittedName>
</protein>
<proteinExistence type="predicted"/>
<evidence type="ECO:0000313" key="7">
    <source>
        <dbReference type="Proteomes" id="UP000429523"/>
    </source>
</evidence>
<dbReference type="Proteomes" id="UP000437068">
    <property type="component" value="Unassembled WGS sequence"/>
</dbReference>
<evidence type="ECO:0000313" key="5">
    <source>
        <dbReference type="EMBL" id="KAE9213705.1"/>
    </source>
</evidence>
<dbReference type="Proteomes" id="UP000440367">
    <property type="component" value="Unassembled WGS sequence"/>
</dbReference>
<evidence type="ECO:0000313" key="9">
    <source>
        <dbReference type="Proteomes" id="UP000437068"/>
    </source>
</evidence>
<keyword evidence="8" id="KW-1185">Reference proteome</keyword>
<dbReference type="Proteomes" id="UP000441208">
    <property type="component" value="Unassembled WGS sequence"/>
</dbReference>
<dbReference type="EMBL" id="QXGE01001042">
    <property type="protein sequence ID" value="KAE9298807.1"/>
    <property type="molecule type" value="Genomic_DNA"/>
</dbReference>
<evidence type="ECO:0000313" key="6">
    <source>
        <dbReference type="EMBL" id="KAE9298807.1"/>
    </source>
</evidence>
<dbReference type="Proteomes" id="UP000440732">
    <property type="component" value="Unassembled WGS sequence"/>
</dbReference>
<reference evidence="7 8" key="1">
    <citation type="submission" date="2018-08" db="EMBL/GenBank/DDBJ databases">
        <title>Genomic investigation of the strawberry pathogen Phytophthora fragariae indicates pathogenicity is determined by transcriptional variation in three key races.</title>
        <authorList>
            <person name="Adams T.M."/>
            <person name="Armitage A.D."/>
            <person name="Sobczyk M.K."/>
            <person name="Bates H.J."/>
            <person name="Dunwell J.M."/>
            <person name="Nellist C.F."/>
            <person name="Harrison R.J."/>
        </authorList>
    </citation>
    <scope>NUCLEOTIDE SEQUENCE [LARGE SCALE GENOMIC DNA]</scope>
    <source>
        <strain evidence="6 9">A4</strain>
        <strain evidence="5 10">BC-1</strain>
        <strain evidence="4 8">NOV-27</strain>
        <strain evidence="3 11">NOV-5</strain>
        <strain evidence="2 12">NOV-71</strain>
        <strain evidence="1 7">NOV-9</strain>
    </source>
</reference>
<evidence type="ECO:0000313" key="10">
    <source>
        <dbReference type="Proteomes" id="UP000440367"/>
    </source>
</evidence>
<accession>A0A6A3EI43</accession>
<evidence type="ECO:0000313" key="12">
    <source>
        <dbReference type="Proteomes" id="UP000441208"/>
    </source>
</evidence>
<gene>
    <name evidence="6" type="ORF">PF001_g15764</name>
    <name evidence="5" type="ORF">PF002_g17891</name>
    <name evidence="4" type="ORF">PF005_g16280</name>
    <name evidence="3" type="ORF">PF006_g15541</name>
    <name evidence="2" type="ORF">PF007_g16488</name>
    <name evidence="1" type="ORF">PF009_g16626</name>
</gene>
<organism evidence="1 7">
    <name type="scientific">Phytophthora fragariae</name>
    <dbReference type="NCBI Taxonomy" id="53985"/>
    <lineage>
        <taxon>Eukaryota</taxon>
        <taxon>Sar</taxon>
        <taxon>Stramenopiles</taxon>
        <taxon>Oomycota</taxon>
        <taxon>Peronosporomycetes</taxon>
        <taxon>Peronosporales</taxon>
        <taxon>Peronosporaceae</taxon>
        <taxon>Phytophthora</taxon>
    </lineage>
</organism>
<evidence type="ECO:0000313" key="4">
    <source>
        <dbReference type="EMBL" id="KAE9198061.1"/>
    </source>
</evidence>
<dbReference type="EMBL" id="QXGB01001054">
    <property type="protein sequence ID" value="KAE9198061.1"/>
    <property type="molecule type" value="Genomic_DNA"/>
</dbReference>
<dbReference type="Proteomes" id="UP000433483">
    <property type="component" value="Unassembled WGS sequence"/>
</dbReference>
<dbReference type="OrthoDB" id="10279347at2759"/>
<evidence type="ECO:0000313" key="8">
    <source>
        <dbReference type="Proteomes" id="UP000433483"/>
    </source>
</evidence>
<evidence type="ECO:0000313" key="2">
    <source>
        <dbReference type="EMBL" id="KAE9097819.1"/>
    </source>
</evidence>
<evidence type="ECO:0000313" key="11">
    <source>
        <dbReference type="Proteomes" id="UP000440732"/>
    </source>
</evidence>
<name>A0A6A3EI43_9STRA</name>
<dbReference type="EMBL" id="QXGF01001020">
    <property type="protein sequence ID" value="KAE8933374.1"/>
    <property type="molecule type" value="Genomic_DNA"/>
</dbReference>
<evidence type="ECO:0000313" key="1">
    <source>
        <dbReference type="EMBL" id="KAE8933374.1"/>
    </source>
</evidence>
<dbReference type="EMBL" id="QXGA01001030">
    <property type="protein sequence ID" value="KAE9131396.1"/>
    <property type="molecule type" value="Genomic_DNA"/>
</dbReference>
<dbReference type="Proteomes" id="UP000429523">
    <property type="component" value="Unassembled WGS sequence"/>
</dbReference>
<comment type="caution">
    <text evidence="1">The sequence shown here is derived from an EMBL/GenBank/DDBJ whole genome shotgun (WGS) entry which is preliminary data.</text>
</comment>
<dbReference type="AlphaFoldDB" id="A0A6A3EI43"/>
<evidence type="ECO:0000313" key="3">
    <source>
        <dbReference type="EMBL" id="KAE9131396.1"/>
    </source>
</evidence>